<keyword evidence="2" id="KW-1185">Reference proteome</keyword>
<reference evidence="1 2" key="1">
    <citation type="submission" date="2019-03" db="EMBL/GenBank/DDBJ databases">
        <title>Alkanindiges illinoisensis: a potential pathogenic isolated from ascites of a gastric cancer patient with abdominal metastasis.</title>
        <authorList>
            <person name="Hu X."/>
            <person name="Yang B."/>
            <person name="Yan X."/>
            <person name="Lin L."/>
            <person name="Zhao H."/>
            <person name="Zhou F."/>
            <person name="Su B."/>
            <person name="Chen J."/>
            <person name="Rui Y."/>
            <person name="Wang Q."/>
            <person name="Zheng L."/>
        </authorList>
    </citation>
    <scope>NUCLEOTIDE SEQUENCE [LARGE SCALE GENOMIC DNA]</scope>
    <source>
        <strain evidence="1 2">NFYY 23406</strain>
    </source>
</reference>
<protein>
    <recommendedName>
        <fullName evidence="3">CopG family transcriptional regulator</fullName>
    </recommendedName>
</protein>
<sequence length="87" mass="9833">MSLRIRKQKRDNRFNINLTDDEAQIFESAANITGIQAGVIMRQMLLKQALAILLADDIEPDFSLDNFLNKGATAHLSRSDEVCQQNQ</sequence>
<name>A0A4Y7X8U9_9GAMM</name>
<proteinExistence type="predicted"/>
<gene>
    <name evidence="1" type="ORF">E2B99_13530</name>
</gene>
<dbReference type="RefSeq" id="WP_134245736.1">
    <property type="nucleotide sequence ID" value="NZ_SNTY01000085.1"/>
</dbReference>
<dbReference type="EMBL" id="SNTY01000085">
    <property type="protein sequence ID" value="TEU23335.1"/>
    <property type="molecule type" value="Genomic_DNA"/>
</dbReference>
<comment type="caution">
    <text evidence="1">The sequence shown here is derived from an EMBL/GenBank/DDBJ whole genome shotgun (WGS) entry which is preliminary data.</text>
</comment>
<dbReference type="OrthoDB" id="6694781at2"/>
<evidence type="ECO:0008006" key="3">
    <source>
        <dbReference type="Google" id="ProtNLM"/>
    </source>
</evidence>
<evidence type="ECO:0000313" key="2">
    <source>
        <dbReference type="Proteomes" id="UP000297834"/>
    </source>
</evidence>
<dbReference type="STRING" id="1120977.GCA_000619845_01512"/>
<dbReference type="AlphaFoldDB" id="A0A4Y7X8U9"/>
<accession>A0A4Y7X8U9</accession>
<evidence type="ECO:0000313" key="1">
    <source>
        <dbReference type="EMBL" id="TEU23335.1"/>
    </source>
</evidence>
<dbReference type="Proteomes" id="UP000297834">
    <property type="component" value="Unassembled WGS sequence"/>
</dbReference>
<organism evidence="1 2">
    <name type="scientific">Alkanindiges illinoisensis</name>
    <dbReference type="NCBI Taxonomy" id="197183"/>
    <lineage>
        <taxon>Bacteria</taxon>
        <taxon>Pseudomonadati</taxon>
        <taxon>Pseudomonadota</taxon>
        <taxon>Gammaproteobacteria</taxon>
        <taxon>Moraxellales</taxon>
        <taxon>Moraxellaceae</taxon>
        <taxon>Alkanindiges</taxon>
    </lineage>
</organism>